<dbReference type="EMBL" id="CP097503">
    <property type="protein sequence ID" value="URD77862.1"/>
    <property type="molecule type" value="Genomic_DNA"/>
</dbReference>
<sequence>MPDQVAGEAGRFVDKSFLRKVAHIQDLDAARSGTSDPIRPVPFNTYDHLRFLPLIICLSLSLSLILLFWVQATSYGELEVCRG</sequence>
<organism evidence="2 3">
    <name type="scientific">Musa troglodytarum</name>
    <name type="common">fe'i banana</name>
    <dbReference type="NCBI Taxonomy" id="320322"/>
    <lineage>
        <taxon>Eukaryota</taxon>
        <taxon>Viridiplantae</taxon>
        <taxon>Streptophyta</taxon>
        <taxon>Embryophyta</taxon>
        <taxon>Tracheophyta</taxon>
        <taxon>Spermatophyta</taxon>
        <taxon>Magnoliopsida</taxon>
        <taxon>Liliopsida</taxon>
        <taxon>Zingiberales</taxon>
        <taxon>Musaceae</taxon>
        <taxon>Musa</taxon>
    </lineage>
</organism>
<dbReference type="AlphaFoldDB" id="A0A9E7EKL2"/>
<reference evidence="2" key="1">
    <citation type="submission" date="2022-05" db="EMBL/GenBank/DDBJ databases">
        <title>The Musa troglodytarum L. genome provides insights into the mechanism of non-climacteric behaviour and enrichment of carotenoids.</title>
        <authorList>
            <person name="Wang J."/>
        </authorList>
    </citation>
    <scope>NUCLEOTIDE SEQUENCE</scope>
    <source>
        <tissue evidence="2">Leaf</tissue>
    </source>
</reference>
<proteinExistence type="predicted"/>
<keyword evidence="1" id="KW-1133">Transmembrane helix</keyword>
<evidence type="ECO:0000313" key="2">
    <source>
        <dbReference type="EMBL" id="URD77862.1"/>
    </source>
</evidence>
<keyword evidence="1" id="KW-0812">Transmembrane</keyword>
<feature type="transmembrane region" description="Helical" evidence="1">
    <location>
        <begin position="51"/>
        <end position="70"/>
    </location>
</feature>
<evidence type="ECO:0000256" key="1">
    <source>
        <dbReference type="SAM" id="Phobius"/>
    </source>
</evidence>
<accession>A0A9E7EKL2</accession>
<evidence type="ECO:0000313" key="3">
    <source>
        <dbReference type="Proteomes" id="UP001055439"/>
    </source>
</evidence>
<gene>
    <name evidence="2" type="ORF">MUK42_18627</name>
</gene>
<dbReference type="Proteomes" id="UP001055439">
    <property type="component" value="Chromosome 10"/>
</dbReference>
<protein>
    <submittedName>
        <fullName evidence="2">Uncharacterized protein</fullName>
    </submittedName>
</protein>
<keyword evidence="1" id="KW-0472">Membrane</keyword>
<dbReference type="OrthoDB" id="2013913at2759"/>
<name>A0A9E7EKL2_9LILI</name>
<keyword evidence="3" id="KW-1185">Reference proteome</keyword>